<protein>
    <recommendedName>
        <fullName evidence="4">GDP-mannose pyrophosphatase</fullName>
    </recommendedName>
    <alternativeName>
        <fullName evidence="6">GDP-mannose hydrolase</fullName>
    </alternativeName>
    <alternativeName>
        <fullName evidence="7">GDPMK</fullName>
    </alternativeName>
</protein>
<dbReference type="PANTHER" id="PTHR11839">
    <property type="entry name" value="UDP/ADP-SUGAR PYROPHOSPHATASE"/>
    <property type="match status" value="1"/>
</dbReference>
<evidence type="ECO:0000256" key="3">
    <source>
        <dbReference type="ARBA" id="ARBA00007275"/>
    </source>
</evidence>
<evidence type="ECO:0000256" key="7">
    <source>
        <dbReference type="ARBA" id="ARBA00032272"/>
    </source>
</evidence>
<feature type="domain" description="Nudix hydrolase" evidence="9">
    <location>
        <begin position="43"/>
        <end position="171"/>
    </location>
</feature>
<gene>
    <name evidence="10" type="ORF">O3P16_04170</name>
</gene>
<reference evidence="10 11" key="1">
    <citation type="submission" date="2022-12" db="EMBL/GenBank/DDBJ databases">
        <title>Chitinophagaceae gen. sp. nov., a new member of the family Chitinophagaceae, isolated from soil in a chemical factory.</title>
        <authorList>
            <person name="Ke Z."/>
        </authorList>
    </citation>
    <scope>NUCLEOTIDE SEQUENCE [LARGE SCALE GENOMIC DNA]</scope>
    <source>
        <strain evidence="10 11">LY-5</strain>
    </source>
</reference>
<keyword evidence="11" id="KW-1185">Reference proteome</keyword>
<sequence length="186" mass="20849">MEKKNPWKTKSTELVYQNNWIALNVHQVINPAGKDGIYGVVSFKNTAVGVLPVSEDGFIWLVGQFRYALNEYSWEIPEGGCPKGETTLEAAKRELLEETGLVAEKYTLISRLHLSNSVSDEYGEIFLAEGLTQREACPEDTEDISIKRVPFDEAFAMVERGEITDSMSIIALQKLELMLLKGDLAF</sequence>
<dbReference type="Proteomes" id="UP001210231">
    <property type="component" value="Unassembled WGS sequence"/>
</dbReference>
<comment type="cofactor">
    <cofactor evidence="2">
        <name>Mg(2+)</name>
        <dbReference type="ChEBI" id="CHEBI:18420"/>
    </cofactor>
</comment>
<dbReference type="PROSITE" id="PS51462">
    <property type="entry name" value="NUDIX"/>
    <property type="match status" value="1"/>
</dbReference>
<accession>A0ABT4UGT2</accession>
<dbReference type="InterPro" id="IPR000086">
    <property type="entry name" value="NUDIX_hydrolase_dom"/>
</dbReference>
<evidence type="ECO:0000313" key="11">
    <source>
        <dbReference type="Proteomes" id="UP001210231"/>
    </source>
</evidence>
<keyword evidence="5 8" id="KW-0378">Hydrolase</keyword>
<evidence type="ECO:0000259" key="9">
    <source>
        <dbReference type="PROSITE" id="PS51462"/>
    </source>
</evidence>
<name>A0ABT4UGT2_9BACT</name>
<proteinExistence type="inferred from homology"/>
<organism evidence="10 11">
    <name type="scientific">Polluticaenibacter yanchengensis</name>
    <dbReference type="NCBI Taxonomy" id="3014562"/>
    <lineage>
        <taxon>Bacteria</taxon>
        <taxon>Pseudomonadati</taxon>
        <taxon>Bacteroidota</taxon>
        <taxon>Chitinophagia</taxon>
        <taxon>Chitinophagales</taxon>
        <taxon>Chitinophagaceae</taxon>
        <taxon>Polluticaenibacter</taxon>
    </lineage>
</organism>
<dbReference type="InterPro" id="IPR020476">
    <property type="entry name" value="Nudix_hydrolase"/>
</dbReference>
<evidence type="ECO:0000256" key="8">
    <source>
        <dbReference type="RuleBase" id="RU003476"/>
    </source>
</evidence>
<dbReference type="CDD" id="cd24161">
    <property type="entry name" value="NUDIX_ADPRase_Ndx2"/>
    <property type="match status" value="1"/>
</dbReference>
<evidence type="ECO:0000313" key="10">
    <source>
        <dbReference type="EMBL" id="MDA3613988.1"/>
    </source>
</evidence>
<comment type="caution">
    <text evidence="10">The sequence shown here is derived from an EMBL/GenBank/DDBJ whole genome shotgun (WGS) entry which is preliminary data.</text>
</comment>
<dbReference type="InterPro" id="IPR020084">
    <property type="entry name" value="NUDIX_hydrolase_CS"/>
</dbReference>
<dbReference type="RefSeq" id="WP_407030334.1">
    <property type="nucleotide sequence ID" value="NZ_JAQGEF010000003.1"/>
</dbReference>
<evidence type="ECO:0000256" key="2">
    <source>
        <dbReference type="ARBA" id="ARBA00001946"/>
    </source>
</evidence>
<dbReference type="InterPro" id="IPR015797">
    <property type="entry name" value="NUDIX_hydrolase-like_dom_sf"/>
</dbReference>
<dbReference type="GO" id="GO:0016787">
    <property type="term" value="F:hydrolase activity"/>
    <property type="evidence" value="ECO:0007669"/>
    <property type="project" value="UniProtKB-KW"/>
</dbReference>
<dbReference type="EMBL" id="JAQGEF010000003">
    <property type="protein sequence ID" value="MDA3613988.1"/>
    <property type="molecule type" value="Genomic_DNA"/>
</dbReference>
<evidence type="ECO:0000256" key="4">
    <source>
        <dbReference type="ARBA" id="ARBA00016377"/>
    </source>
</evidence>
<comment type="similarity">
    <text evidence="3">Belongs to the Nudix hydrolase family. NudK subfamily.</text>
</comment>
<evidence type="ECO:0000256" key="1">
    <source>
        <dbReference type="ARBA" id="ARBA00000847"/>
    </source>
</evidence>
<dbReference type="Pfam" id="PF00293">
    <property type="entry name" value="NUDIX"/>
    <property type="match status" value="1"/>
</dbReference>
<dbReference type="PROSITE" id="PS00893">
    <property type="entry name" value="NUDIX_BOX"/>
    <property type="match status" value="1"/>
</dbReference>
<evidence type="ECO:0000256" key="5">
    <source>
        <dbReference type="ARBA" id="ARBA00022801"/>
    </source>
</evidence>
<dbReference type="PRINTS" id="PR00502">
    <property type="entry name" value="NUDIXFAMILY"/>
</dbReference>
<comment type="catalytic activity">
    <reaction evidence="1">
        <text>GDP-alpha-D-mannose + H2O = alpha-D-mannose 1-phosphate + GMP + 2 H(+)</text>
        <dbReference type="Rhea" id="RHEA:27978"/>
        <dbReference type="ChEBI" id="CHEBI:15377"/>
        <dbReference type="ChEBI" id="CHEBI:15378"/>
        <dbReference type="ChEBI" id="CHEBI:57527"/>
        <dbReference type="ChEBI" id="CHEBI:58115"/>
        <dbReference type="ChEBI" id="CHEBI:58409"/>
    </reaction>
</comment>
<dbReference type="SUPFAM" id="SSF55811">
    <property type="entry name" value="Nudix"/>
    <property type="match status" value="1"/>
</dbReference>
<dbReference type="Gene3D" id="3.90.79.10">
    <property type="entry name" value="Nucleoside Triphosphate Pyrophosphohydrolase"/>
    <property type="match status" value="1"/>
</dbReference>
<evidence type="ECO:0000256" key="6">
    <source>
        <dbReference type="ARBA" id="ARBA00032162"/>
    </source>
</evidence>
<dbReference type="PANTHER" id="PTHR11839:SF18">
    <property type="entry name" value="NUDIX HYDROLASE DOMAIN-CONTAINING PROTEIN"/>
    <property type="match status" value="1"/>
</dbReference>